<dbReference type="NCBIfam" id="TIGR00229">
    <property type="entry name" value="sensory_box"/>
    <property type="match status" value="1"/>
</dbReference>
<dbReference type="SUPFAM" id="SSF141868">
    <property type="entry name" value="EAL domain-like"/>
    <property type="match status" value="1"/>
</dbReference>
<dbReference type="Gene3D" id="3.20.20.450">
    <property type="entry name" value="EAL domain"/>
    <property type="match status" value="1"/>
</dbReference>
<dbReference type="SMART" id="SM00052">
    <property type="entry name" value="EAL"/>
    <property type="match status" value="1"/>
</dbReference>
<dbReference type="Pfam" id="PF00563">
    <property type="entry name" value="EAL"/>
    <property type="match status" value="1"/>
</dbReference>
<dbReference type="InterPro" id="IPR052155">
    <property type="entry name" value="Biofilm_reg_signaling"/>
</dbReference>
<dbReference type="RefSeq" id="WP_309388647.1">
    <property type="nucleotide sequence ID" value="NZ_JADBEO010000004.1"/>
</dbReference>
<dbReference type="EMBL" id="JADBEO010000004">
    <property type="protein sequence ID" value="MDR4305545.1"/>
    <property type="molecule type" value="Genomic_DNA"/>
</dbReference>
<evidence type="ECO:0000313" key="4">
    <source>
        <dbReference type="EMBL" id="MDR4305545.1"/>
    </source>
</evidence>
<dbReference type="CDD" id="cd00130">
    <property type="entry name" value="PAS"/>
    <property type="match status" value="1"/>
</dbReference>
<dbReference type="InterPro" id="IPR029787">
    <property type="entry name" value="Nucleotide_cyclase"/>
</dbReference>
<dbReference type="PROSITE" id="PS50887">
    <property type="entry name" value="GGDEF"/>
    <property type="match status" value="1"/>
</dbReference>
<dbReference type="PANTHER" id="PTHR44757">
    <property type="entry name" value="DIGUANYLATE CYCLASE DGCP"/>
    <property type="match status" value="1"/>
</dbReference>
<feature type="domain" description="GGDEF" evidence="3">
    <location>
        <begin position="160"/>
        <end position="295"/>
    </location>
</feature>
<dbReference type="PROSITE" id="PS50883">
    <property type="entry name" value="EAL"/>
    <property type="match status" value="1"/>
</dbReference>
<feature type="domain" description="EAL" evidence="2">
    <location>
        <begin position="304"/>
        <end position="558"/>
    </location>
</feature>
<dbReference type="Pfam" id="PF00990">
    <property type="entry name" value="GGDEF"/>
    <property type="match status" value="1"/>
</dbReference>
<evidence type="ECO:0000259" key="3">
    <source>
        <dbReference type="PROSITE" id="PS50887"/>
    </source>
</evidence>
<dbReference type="SMART" id="SM00091">
    <property type="entry name" value="PAS"/>
    <property type="match status" value="1"/>
</dbReference>
<keyword evidence="5" id="KW-1185">Reference proteome</keyword>
<reference evidence="4" key="1">
    <citation type="submission" date="2020-10" db="EMBL/GenBank/DDBJ databases">
        <authorList>
            <person name="Abbas A."/>
            <person name="Razzaq R."/>
            <person name="Waqas M."/>
            <person name="Abbas N."/>
            <person name="Nielsen T.K."/>
            <person name="Hansen L.H."/>
            <person name="Hussain S."/>
            <person name="Shahid M."/>
        </authorList>
    </citation>
    <scope>NUCLEOTIDE SEQUENCE</scope>
    <source>
        <strain evidence="4">S14</strain>
    </source>
</reference>
<dbReference type="PANTHER" id="PTHR44757:SF2">
    <property type="entry name" value="BIOFILM ARCHITECTURE MAINTENANCE PROTEIN MBAA"/>
    <property type="match status" value="1"/>
</dbReference>
<dbReference type="InterPro" id="IPR035965">
    <property type="entry name" value="PAS-like_dom_sf"/>
</dbReference>
<comment type="caution">
    <text evidence="4">The sequence shown here is derived from an EMBL/GenBank/DDBJ whole genome shotgun (WGS) entry which is preliminary data.</text>
</comment>
<dbReference type="InterPro" id="IPR043128">
    <property type="entry name" value="Rev_trsase/Diguanyl_cyclase"/>
</dbReference>
<dbReference type="SUPFAM" id="SSF55073">
    <property type="entry name" value="Nucleotide cyclase"/>
    <property type="match status" value="1"/>
</dbReference>
<dbReference type="InterPro" id="IPR000014">
    <property type="entry name" value="PAS"/>
</dbReference>
<dbReference type="CDD" id="cd01948">
    <property type="entry name" value="EAL"/>
    <property type="match status" value="1"/>
</dbReference>
<evidence type="ECO:0000313" key="5">
    <source>
        <dbReference type="Proteomes" id="UP001181622"/>
    </source>
</evidence>
<feature type="domain" description="PAS" evidence="1">
    <location>
        <begin position="14"/>
        <end position="58"/>
    </location>
</feature>
<proteinExistence type="predicted"/>
<dbReference type="SUPFAM" id="SSF55785">
    <property type="entry name" value="PYP-like sensor domain (PAS domain)"/>
    <property type="match status" value="1"/>
</dbReference>
<name>A0ABU1DBU9_9HYPH</name>
<dbReference type="SMART" id="SM00267">
    <property type="entry name" value="GGDEF"/>
    <property type="match status" value="1"/>
</dbReference>
<evidence type="ECO:0000259" key="1">
    <source>
        <dbReference type="PROSITE" id="PS50112"/>
    </source>
</evidence>
<dbReference type="InterPro" id="IPR035919">
    <property type="entry name" value="EAL_sf"/>
</dbReference>
<dbReference type="InterPro" id="IPR000160">
    <property type="entry name" value="GGDEF_dom"/>
</dbReference>
<protein>
    <submittedName>
        <fullName evidence="4">EAL domain-containing protein</fullName>
    </submittedName>
</protein>
<dbReference type="InterPro" id="IPR001633">
    <property type="entry name" value="EAL_dom"/>
</dbReference>
<dbReference type="NCBIfam" id="TIGR00254">
    <property type="entry name" value="GGDEF"/>
    <property type="match status" value="1"/>
</dbReference>
<dbReference type="InterPro" id="IPR013767">
    <property type="entry name" value="PAS_fold"/>
</dbReference>
<gene>
    <name evidence="4" type="ORF">IHQ68_02765</name>
</gene>
<dbReference type="Gene3D" id="3.30.70.270">
    <property type="match status" value="1"/>
</dbReference>
<dbReference type="Proteomes" id="UP001181622">
    <property type="component" value="Unassembled WGS sequence"/>
</dbReference>
<sequence>MTEELGGSLLGGFVASAADAMIVTDAKGHVVVWNTAAEALFGYSAAEVVGRPMDFVVPIAMRGEHTAGMARLASGGAPRLIGKPVRVPALRADGSTVEIELRLTTWRDKELFFGAVIREVESSRGTDDILHNLAHFDQLTMLPNRRRFLSRLGDFMASGAEAGILMVNFDRFAEVNDRLGAEEADDLLRRAAAILKRFTLEEGGPDGFLGRLGPNEFALCLPDARDVLSVNESANKLKARLQDMRGSDGRPITASIGAAAGAAHGESAGRIIANADFAMRRAKLLGGDRCQIFQPQQREIVRVRQELEFALKSAWDRGEFEVHYQPQIRLSDGAPVGAEALLRWRHPTRGLVLPGLFMHALQDSELATLVGDFVIEDACRRAAEWGRAAGRPIRVGVNLFERQFMRADQPERVERALADAGLSPDCLELEIIETIMTSSDEASIRRVRRLRDIGVGIAFDDYGTGYASLGLLKRYPLTTLKIDRAFVRDITEDKGDRTIVELVLTLGRRFGFRVVAEGVETREQADMLRALDCEEAQGFLFGRPGPATAFAAFLNDGAAPDFAAPEGALVA</sequence>
<dbReference type="CDD" id="cd01949">
    <property type="entry name" value="GGDEF"/>
    <property type="match status" value="1"/>
</dbReference>
<accession>A0ABU1DBU9</accession>
<evidence type="ECO:0000259" key="2">
    <source>
        <dbReference type="PROSITE" id="PS50883"/>
    </source>
</evidence>
<organism evidence="4 5">
    <name type="scientific">Chelatococcus sambhunathii</name>
    <dbReference type="NCBI Taxonomy" id="363953"/>
    <lineage>
        <taxon>Bacteria</taxon>
        <taxon>Pseudomonadati</taxon>
        <taxon>Pseudomonadota</taxon>
        <taxon>Alphaproteobacteria</taxon>
        <taxon>Hyphomicrobiales</taxon>
        <taxon>Chelatococcaceae</taxon>
        <taxon>Chelatococcus</taxon>
    </lineage>
</organism>
<dbReference type="PROSITE" id="PS50112">
    <property type="entry name" value="PAS"/>
    <property type="match status" value="1"/>
</dbReference>
<dbReference type="Pfam" id="PF00989">
    <property type="entry name" value="PAS"/>
    <property type="match status" value="1"/>
</dbReference>
<dbReference type="Gene3D" id="3.30.450.20">
    <property type="entry name" value="PAS domain"/>
    <property type="match status" value="1"/>
</dbReference>